<evidence type="ECO:0000259" key="1">
    <source>
        <dbReference type="Pfam" id="PF15572"/>
    </source>
</evidence>
<dbReference type="EMBL" id="PVFZ01000035">
    <property type="protein sequence ID" value="PRF23630.1"/>
    <property type="molecule type" value="Genomic_DNA"/>
</dbReference>
<dbReference type="InterPro" id="IPR029077">
    <property type="entry name" value="Imm45"/>
</dbReference>
<dbReference type="Proteomes" id="UP000237686">
    <property type="component" value="Unassembled WGS sequence"/>
</dbReference>
<evidence type="ECO:0000313" key="3">
    <source>
        <dbReference type="Proteomes" id="UP000237686"/>
    </source>
</evidence>
<dbReference type="AlphaFoldDB" id="A0A8E2RVW3"/>
<gene>
    <name evidence="2" type="ORF">C6P98_13420</name>
</gene>
<reference evidence="2 3" key="1">
    <citation type="submission" date="2018-03" db="EMBL/GenBank/DDBJ databases">
        <authorList>
            <person name="Nguyen K."/>
            <person name="Fouts D."/>
            <person name="Sutton G."/>
        </authorList>
    </citation>
    <scope>NUCLEOTIDE SEQUENCE [LARGE SCALE GENOMIC DNA]</scope>
    <source>
        <strain evidence="2 3">AU17135</strain>
    </source>
</reference>
<accession>A0A8E2RVW3</accession>
<organism evidence="2 3">
    <name type="scientific">Burkholderia multivorans</name>
    <dbReference type="NCBI Taxonomy" id="87883"/>
    <lineage>
        <taxon>Bacteria</taxon>
        <taxon>Pseudomonadati</taxon>
        <taxon>Pseudomonadota</taxon>
        <taxon>Betaproteobacteria</taxon>
        <taxon>Burkholderiales</taxon>
        <taxon>Burkholderiaceae</taxon>
        <taxon>Burkholderia</taxon>
        <taxon>Burkholderia cepacia complex</taxon>
    </lineage>
</organism>
<proteinExistence type="predicted"/>
<protein>
    <recommendedName>
        <fullName evidence="1">Immunity protein 45 domain-containing protein</fullName>
    </recommendedName>
</protein>
<feature type="domain" description="Immunity protein 45" evidence="1">
    <location>
        <begin position="2"/>
        <end position="64"/>
    </location>
</feature>
<sequence>MMVCEAPNQMGRLGLMAISGYKAGINCYVVFPEHSGSDCISIQWLIENWQMWVWPDGDVNEVEVREPLNALEIS</sequence>
<evidence type="ECO:0000313" key="2">
    <source>
        <dbReference type="EMBL" id="PRF23630.1"/>
    </source>
</evidence>
<dbReference type="Pfam" id="PF15572">
    <property type="entry name" value="Imm45"/>
    <property type="match status" value="1"/>
</dbReference>
<comment type="caution">
    <text evidence="2">The sequence shown here is derived from an EMBL/GenBank/DDBJ whole genome shotgun (WGS) entry which is preliminary data.</text>
</comment>
<name>A0A8E2RVW3_9BURK</name>